<dbReference type="GO" id="GO:0005737">
    <property type="term" value="C:cytoplasm"/>
    <property type="evidence" value="ECO:0007669"/>
    <property type="project" value="TreeGrafter"/>
</dbReference>
<sequence length="234" mass="26110">MQGQLTASQGFSINRQGRDFIVGDIHGCFDELNTELSRLNFDPAGDRLFAVGDLIDRGPGSEKVLSWLNQPWFHSCLGNHEEMILTLSPDSEEGLSWYQSYGGDWWLRLDEEARGAIMAAFAQLPLAIELETVHGRVGLVHADIPKGMSWPAFLRLLEMGDLETRSTALWGRSRIRRLLSSPVKGIDRVVCGHSVTPNRKIVIKGNVWFIETGAFLRDEDAAGLTVISTDQLFQ</sequence>
<dbReference type="GO" id="GO:0016791">
    <property type="term" value="F:phosphatase activity"/>
    <property type="evidence" value="ECO:0007669"/>
    <property type="project" value="TreeGrafter"/>
</dbReference>
<accession>A0A0S2TAN1</accession>
<dbReference type="SUPFAM" id="SSF56300">
    <property type="entry name" value="Metallo-dependent phosphatases"/>
    <property type="match status" value="1"/>
</dbReference>
<proteinExistence type="predicted"/>
<dbReference type="Pfam" id="PF00149">
    <property type="entry name" value="Metallophos"/>
    <property type="match status" value="1"/>
</dbReference>
<dbReference type="AlphaFoldDB" id="A0A0S2TAN1"/>
<reference evidence="2" key="1">
    <citation type="submission" date="2015-10" db="EMBL/GenBank/DDBJ databases">
        <title>Description of Candidatus Tenderia electrophaga gen. nov, sp. nov., an Uncultivated Electroautotroph from a Biocathode Enrichment.</title>
        <authorList>
            <person name="Eddie B.J."/>
            <person name="Malanoski A.P."/>
            <person name="Wang Z."/>
            <person name="Hall R.J."/>
            <person name="Oh S.D."/>
            <person name="Heiner C."/>
            <person name="Lin B."/>
            <person name="Strycharz-Glaven S.M."/>
        </authorList>
    </citation>
    <scope>NUCLEOTIDE SEQUENCE [LARGE SCALE GENOMIC DNA]</scope>
    <source>
        <strain evidence="2">NRL1</strain>
    </source>
</reference>
<dbReference type="InterPro" id="IPR029052">
    <property type="entry name" value="Metallo-depent_PP-like"/>
</dbReference>
<dbReference type="InterPro" id="IPR050126">
    <property type="entry name" value="Ap4A_hydrolase"/>
</dbReference>
<dbReference type="InterPro" id="IPR004843">
    <property type="entry name" value="Calcineurin-like_PHP"/>
</dbReference>
<feature type="domain" description="Calcineurin-like phosphoesterase" evidence="1">
    <location>
        <begin position="21"/>
        <end position="195"/>
    </location>
</feature>
<gene>
    <name evidence="2" type="ORF">Tel_03075</name>
</gene>
<dbReference type="STRING" id="1748243.Tel_03075"/>
<organism evidence="2 3">
    <name type="scientific">Candidatus Tenderia electrophaga</name>
    <dbReference type="NCBI Taxonomy" id="1748243"/>
    <lineage>
        <taxon>Bacteria</taxon>
        <taxon>Pseudomonadati</taxon>
        <taxon>Pseudomonadota</taxon>
        <taxon>Gammaproteobacteria</taxon>
        <taxon>Candidatus Tenderiales</taxon>
        <taxon>Candidatus Tenderiaceae</taxon>
        <taxon>Candidatus Tenderia</taxon>
    </lineage>
</organism>
<evidence type="ECO:0000313" key="2">
    <source>
        <dbReference type="EMBL" id="ALP52209.1"/>
    </source>
</evidence>
<dbReference type="Proteomes" id="UP000055136">
    <property type="component" value="Chromosome"/>
</dbReference>
<dbReference type="PANTHER" id="PTHR42850:SF4">
    <property type="entry name" value="ZINC-DEPENDENT ENDOPOLYPHOSPHATASE"/>
    <property type="match status" value="1"/>
</dbReference>
<keyword evidence="3" id="KW-1185">Reference proteome</keyword>
<evidence type="ECO:0000313" key="3">
    <source>
        <dbReference type="Proteomes" id="UP000055136"/>
    </source>
</evidence>
<dbReference type="EMBL" id="CP013099">
    <property type="protein sequence ID" value="ALP52209.1"/>
    <property type="molecule type" value="Genomic_DNA"/>
</dbReference>
<dbReference type="Gene3D" id="3.60.21.10">
    <property type="match status" value="1"/>
</dbReference>
<dbReference type="KEGG" id="tee:Tel_03075"/>
<evidence type="ECO:0000259" key="1">
    <source>
        <dbReference type="Pfam" id="PF00149"/>
    </source>
</evidence>
<dbReference type="PANTHER" id="PTHR42850">
    <property type="entry name" value="METALLOPHOSPHOESTERASE"/>
    <property type="match status" value="1"/>
</dbReference>
<name>A0A0S2TAN1_9GAMM</name>
<protein>
    <recommendedName>
        <fullName evidence="1">Calcineurin-like phosphoesterase domain-containing protein</fullName>
    </recommendedName>
</protein>